<dbReference type="EMBL" id="JBBXMP010000582">
    <property type="protein sequence ID" value="KAL0057338.1"/>
    <property type="molecule type" value="Genomic_DNA"/>
</dbReference>
<name>A0ABR2Z7U4_9AGAR</name>
<proteinExistence type="predicted"/>
<evidence type="ECO:0000313" key="1">
    <source>
        <dbReference type="EMBL" id="KAL0057338.1"/>
    </source>
</evidence>
<keyword evidence="2" id="KW-1185">Reference proteome</keyword>
<evidence type="ECO:0000313" key="2">
    <source>
        <dbReference type="Proteomes" id="UP001437256"/>
    </source>
</evidence>
<organism evidence="1 2">
    <name type="scientific">Marasmius tenuissimus</name>
    <dbReference type="NCBI Taxonomy" id="585030"/>
    <lineage>
        <taxon>Eukaryota</taxon>
        <taxon>Fungi</taxon>
        <taxon>Dikarya</taxon>
        <taxon>Basidiomycota</taxon>
        <taxon>Agaricomycotina</taxon>
        <taxon>Agaricomycetes</taxon>
        <taxon>Agaricomycetidae</taxon>
        <taxon>Agaricales</taxon>
        <taxon>Marasmiineae</taxon>
        <taxon>Marasmiaceae</taxon>
        <taxon>Marasmius</taxon>
    </lineage>
</organism>
<comment type="caution">
    <text evidence="1">The sequence shown here is derived from an EMBL/GenBank/DDBJ whole genome shotgun (WGS) entry which is preliminary data.</text>
</comment>
<reference evidence="1 2" key="1">
    <citation type="submission" date="2024-05" db="EMBL/GenBank/DDBJ databases">
        <title>A draft genome resource for the thread blight pathogen Marasmius tenuissimus strain MS-2.</title>
        <authorList>
            <person name="Yulfo-Soto G.E."/>
            <person name="Baruah I.K."/>
            <person name="Amoako-Attah I."/>
            <person name="Bukari Y."/>
            <person name="Meinhardt L.W."/>
            <person name="Bailey B.A."/>
            <person name="Cohen S.P."/>
        </authorList>
    </citation>
    <scope>NUCLEOTIDE SEQUENCE [LARGE SCALE GENOMIC DNA]</scope>
    <source>
        <strain evidence="1 2">MS-2</strain>
    </source>
</reference>
<accession>A0ABR2Z7U4</accession>
<dbReference type="Proteomes" id="UP001437256">
    <property type="component" value="Unassembled WGS sequence"/>
</dbReference>
<protein>
    <submittedName>
        <fullName evidence="1">Uncharacterized protein</fullName>
    </submittedName>
</protein>
<sequence>MTRRSIFDHAVNSTLFNPSFLAATNVINHNYAYPGTSGSCQGQSTSLCESSGGKLGPRLKTIDVGDIILTREVSSRVIDVMTKPCEKGRGLKSTNPFRARVIRQRQARFAKARRTVHVAEILQFGDRPFTVVQFEAEDPSNREQLELAMATYDSFDIRFLSKISVRLSADWVDWLFNLRTGTFQFDLTSNHQPSYADSHCPLRPEAITLPQNALMGQPLVPETIIQHLQSSLSDYLISISSFGDMMYIENLSELIMAHPYLVLGSVIDVSKPGIIGHFPPSDVKPGPTWICVPDDDISLNSYQFYESAGRSN</sequence>
<gene>
    <name evidence="1" type="ORF">AAF712_016026</name>
</gene>